<dbReference type="Proteomes" id="UP001054945">
    <property type="component" value="Unassembled WGS sequence"/>
</dbReference>
<evidence type="ECO:0000313" key="1">
    <source>
        <dbReference type="EMBL" id="GIY41844.1"/>
    </source>
</evidence>
<name>A0AAV4T9F2_CAEEX</name>
<sequence length="95" mass="10727">MGRVLEGEKEPCRQVMTGEECFFPTKKAYWAYTKNSAVALCPTGKHYNARIREPIVEGRAFKVRSPTWGRNEGAEHSAWRLMGLVVEGEEDPAGR</sequence>
<keyword evidence="2" id="KW-1185">Reference proteome</keyword>
<accession>A0AAV4T9F2</accession>
<organism evidence="1 2">
    <name type="scientific">Caerostris extrusa</name>
    <name type="common">Bark spider</name>
    <name type="synonym">Caerostris bankana</name>
    <dbReference type="NCBI Taxonomy" id="172846"/>
    <lineage>
        <taxon>Eukaryota</taxon>
        <taxon>Metazoa</taxon>
        <taxon>Ecdysozoa</taxon>
        <taxon>Arthropoda</taxon>
        <taxon>Chelicerata</taxon>
        <taxon>Arachnida</taxon>
        <taxon>Araneae</taxon>
        <taxon>Araneomorphae</taxon>
        <taxon>Entelegynae</taxon>
        <taxon>Araneoidea</taxon>
        <taxon>Araneidae</taxon>
        <taxon>Caerostris</taxon>
    </lineage>
</organism>
<protein>
    <submittedName>
        <fullName evidence="1">Uncharacterized protein</fullName>
    </submittedName>
</protein>
<proteinExistence type="predicted"/>
<gene>
    <name evidence="1" type="ORF">CEXT_306241</name>
</gene>
<reference evidence="1 2" key="1">
    <citation type="submission" date="2021-06" db="EMBL/GenBank/DDBJ databases">
        <title>Caerostris extrusa draft genome.</title>
        <authorList>
            <person name="Kono N."/>
            <person name="Arakawa K."/>
        </authorList>
    </citation>
    <scope>NUCLEOTIDE SEQUENCE [LARGE SCALE GENOMIC DNA]</scope>
</reference>
<evidence type="ECO:0000313" key="2">
    <source>
        <dbReference type="Proteomes" id="UP001054945"/>
    </source>
</evidence>
<dbReference type="EMBL" id="BPLR01010765">
    <property type="protein sequence ID" value="GIY41844.1"/>
    <property type="molecule type" value="Genomic_DNA"/>
</dbReference>
<dbReference type="AlphaFoldDB" id="A0AAV4T9F2"/>
<comment type="caution">
    <text evidence="1">The sequence shown here is derived from an EMBL/GenBank/DDBJ whole genome shotgun (WGS) entry which is preliminary data.</text>
</comment>